<dbReference type="SUPFAM" id="SSF51658">
    <property type="entry name" value="Xylose isomerase-like"/>
    <property type="match status" value="1"/>
</dbReference>
<sequence length="257" mass="28274">MKISQVAIQLYTLRDFCKTAPEFAAAMKKVREIGYTAVQISGVGPIPETELVAMCKAEGLTICATHEPGVKILDETESVIARLAALGTKLTAYPFPAGIDFDNPEHVNTLIKKLDIAGAKFRAAGMKLGYHNHAHEFYRPAGGKTFLERIYDETSPENIVAELDVFWVQRGGGDVVEWVKRVKGRTPFIHLKDFKVNPSGEANFCEVGSGTLDFKRIIAEAEAGGCEWFIVEQDTCPGDPFVSIKQSFDYIKANLVS</sequence>
<evidence type="ECO:0000313" key="2">
    <source>
        <dbReference type="EMBL" id="TSJ79401.1"/>
    </source>
</evidence>
<dbReference type="OrthoDB" id="9798407at2"/>
<dbReference type="InterPro" id="IPR050312">
    <property type="entry name" value="IolE/XylAMocC-like"/>
</dbReference>
<dbReference type="PANTHER" id="PTHR12110:SF41">
    <property type="entry name" value="INOSOSE DEHYDRATASE"/>
    <property type="match status" value="1"/>
</dbReference>
<organism evidence="2 3">
    <name type="scientific">Rariglobus hedericola</name>
    <dbReference type="NCBI Taxonomy" id="2597822"/>
    <lineage>
        <taxon>Bacteria</taxon>
        <taxon>Pseudomonadati</taxon>
        <taxon>Verrucomicrobiota</taxon>
        <taxon>Opitutia</taxon>
        <taxon>Opitutales</taxon>
        <taxon>Opitutaceae</taxon>
        <taxon>Rariglobus</taxon>
    </lineage>
</organism>
<evidence type="ECO:0000313" key="3">
    <source>
        <dbReference type="Proteomes" id="UP000315648"/>
    </source>
</evidence>
<accession>A0A556QRZ0</accession>
<dbReference type="GO" id="GO:0016853">
    <property type="term" value="F:isomerase activity"/>
    <property type="evidence" value="ECO:0007669"/>
    <property type="project" value="UniProtKB-KW"/>
</dbReference>
<dbReference type="EMBL" id="VMBG01000001">
    <property type="protein sequence ID" value="TSJ79401.1"/>
    <property type="molecule type" value="Genomic_DNA"/>
</dbReference>
<dbReference type="RefSeq" id="WP_144229923.1">
    <property type="nucleotide sequence ID" value="NZ_CBCRVV010000007.1"/>
</dbReference>
<dbReference type="InterPro" id="IPR013022">
    <property type="entry name" value="Xyl_isomerase-like_TIM-brl"/>
</dbReference>
<dbReference type="AlphaFoldDB" id="A0A556QRZ0"/>
<protein>
    <submittedName>
        <fullName evidence="2">Sugar phosphate isomerase/epimerase</fullName>
    </submittedName>
</protein>
<dbReference type="InterPro" id="IPR036237">
    <property type="entry name" value="Xyl_isomerase-like_sf"/>
</dbReference>
<dbReference type="Proteomes" id="UP000315648">
    <property type="component" value="Unassembled WGS sequence"/>
</dbReference>
<evidence type="ECO:0000259" key="1">
    <source>
        <dbReference type="Pfam" id="PF01261"/>
    </source>
</evidence>
<comment type="caution">
    <text evidence="2">The sequence shown here is derived from an EMBL/GenBank/DDBJ whole genome shotgun (WGS) entry which is preliminary data.</text>
</comment>
<dbReference type="Pfam" id="PF01261">
    <property type="entry name" value="AP_endonuc_2"/>
    <property type="match status" value="1"/>
</dbReference>
<dbReference type="Gene3D" id="3.20.20.150">
    <property type="entry name" value="Divalent-metal-dependent TIM barrel enzymes"/>
    <property type="match status" value="1"/>
</dbReference>
<gene>
    <name evidence="2" type="ORF">FPL22_08965</name>
</gene>
<feature type="domain" description="Xylose isomerase-like TIM barrel" evidence="1">
    <location>
        <begin position="28"/>
        <end position="251"/>
    </location>
</feature>
<dbReference type="PANTHER" id="PTHR12110">
    <property type="entry name" value="HYDROXYPYRUVATE ISOMERASE"/>
    <property type="match status" value="1"/>
</dbReference>
<name>A0A556QRZ0_9BACT</name>
<proteinExistence type="predicted"/>
<keyword evidence="3" id="KW-1185">Reference proteome</keyword>
<reference evidence="2 3" key="1">
    <citation type="submission" date="2019-07" db="EMBL/GenBank/DDBJ databases">
        <title>Description of 53C-WASEF.</title>
        <authorList>
            <person name="Pitt A."/>
            <person name="Hahn M.W."/>
        </authorList>
    </citation>
    <scope>NUCLEOTIDE SEQUENCE [LARGE SCALE GENOMIC DNA]</scope>
    <source>
        <strain evidence="2 3">53C-WASEF</strain>
    </source>
</reference>
<keyword evidence="2" id="KW-0413">Isomerase</keyword>